<comment type="caution">
    <text evidence="2">The sequence shown here is derived from an EMBL/GenBank/DDBJ whole genome shotgun (WGS) entry which is preliminary data.</text>
</comment>
<name>A0ABW5CDL2_9PROT</name>
<dbReference type="Pfam" id="PF14279">
    <property type="entry name" value="HNH_5"/>
    <property type="match status" value="1"/>
</dbReference>
<dbReference type="RefSeq" id="WP_377317580.1">
    <property type="nucleotide sequence ID" value="NZ_JBHUIY010000030.1"/>
</dbReference>
<protein>
    <submittedName>
        <fullName evidence="2">HNH endonuclease</fullName>
    </submittedName>
</protein>
<keyword evidence="3" id="KW-1185">Reference proteome</keyword>
<dbReference type="GO" id="GO:0004519">
    <property type="term" value="F:endonuclease activity"/>
    <property type="evidence" value="ECO:0007669"/>
    <property type="project" value="UniProtKB-KW"/>
</dbReference>
<reference evidence="3" key="1">
    <citation type="journal article" date="2019" name="Int. J. Syst. Evol. Microbiol.">
        <title>The Global Catalogue of Microorganisms (GCM) 10K type strain sequencing project: providing services to taxonomists for standard genome sequencing and annotation.</title>
        <authorList>
            <consortium name="The Broad Institute Genomics Platform"/>
            <consortium name="The Broad Institute Genome Sequencing Center for Infectious Disease"/>
            <person name="Wu L."/>
            <person name="Ma J."/>
        </authorList>
    </citation>
    <scope>NUCLEOTIDE SEQUENCE [LARGE SCALE GENOMIC DNA]</scope>
    <source>
        <strain evidence="3">KCTC 15012</strain>
    </source>
</reference>
<dbReference type="Gene3D" id="1.10.30.50">
    <property type="match status" value="1"/>
</dbReference>
<keyword evidence="2" id="KW-0255">Endonuclease</keyword>
<proteinExistence type="predicted"/>
<dbReference type="Proteomes" id="UP001597296">
    <property type="component" value="Unassembled WGS sequence"/>
</dbReference>
<sequence>MLVHSRPLRLKPPKKAWDTGQYGFNLAALELGPIAMATKLICALCPVELTDENRTKEHIIPNSIGGMEKVEWFICRSCNSDKGETWDAALAAQFNWFSVMVGIVRDRKESPPERVATISGEEFLLHPDGTMRPAKFKYEEVKDGETTRISFAARTPREARKKISEIAKRFPQIDQTEALANTKAQNNYLNEPLKVDIQFGGPLAGRSVVKTALAFAVKNGIDPHSCESVFEFLHDDSAPPFCYGLSYLVDIVNTRPANTVFHCVAVHGSKVDGKLLGYVEYFGLARWLILLSDNYDGPDLDEAYAMNPMTGDSIEIDLLWQLSAEVIDETIGGNGYSQKSYMEAIERTMDIVMRISNERGTNNAFKESFIAAGKKLELKPGDIIGPAQSQEFAKAIVEGLTPYLLHRLGIK</sequence>
<organism evidence="2 3">
    <name type="scientific">Phaeospirillum tilakii</name>
    <dbReference type="NCBI Taxonomy" id="741673"/>
    <lineage>
        <taxon>Bacteria</taxon>
        <taxon>Pseudomonadati</taxon>
        <taxon>Pseudomonadota</taxon>
        <taxon>Alphaproteobacteria</taxon>
        <taxon>Rhodospirillales</taxon>
        <taxon>Rhodospirillaceae</taxon>
        <taxon>Phaeospirillum</taxon>
    </lineage>
</organism>
<feature type="domain" description="HNH endonuclease 5" evidence="1">
    <location>
        <begin position="42"/>
        <end position="94"/>
    </location>
</feature>
<evidence type="ECO:0000313" key="3">
    <source>
        <dbReference type="Proteomes" id="UP001597296"/>
    </source>
</evidence>
<accession>A0ABW5CDL2</accession>
<keyword evidence="2" id="KW-0540">Nuclease</keyword>
<gene>
    <name evidence="2" type="ORF">ACFSNB_13905</name>
</gene>
<evidence type="ECO:0000313" key="2">
    <source>
        <dbReference type="EMBL" id="MFD2234903.1"/>
    </source>
</evidence>
<dbReference type="InterPro" id="IPR029471">
    <property type="entry name" value="HNH_5"/>
</dbReference>
<evidence type="ECO:0000259" key="1">
    <source>
        <dbReference type="Pfam" id="PF14279"/>
    </source>
</evidence>
<dbReference type="EMBL" id="JBHUIY010000030">
    <property type="protein sequence ID" value="MFD2234903.1"/>
    <property type="molecule type" value="Genomic_DNA"/>
</dbReference>
<keyword evidence="2" id="KW-0378">Hydrolase</keyword>
<dbReference type="InterPro" id="IPR003615">
    <property type="entry name" value="HNH_nuc"/>
</dbReference>
<dbReference type="CDD" id="cd00085">
    <property type="entry name" value="HNHc"/>
    <property type="match status" value="1"/>
</dbReference>